<comment type="caution">
    <text evidence="2">The sequence shown here is derived from an EMBL/GenBank/DDBJ whole genome shotgun (WGS) entry which is preliminary data.</text>
</comment>
<keyword evidence="3" id="KW-1185">Reference proteome</keyword>
<proteinExistence type="predicted"/>
<gene>
    <name evidence="2" type="ORF">J1605_008320</name>
</gene>
<evidence type="ECO:0000256" key="1">
    <source>
        <dbReference type="SAM" id="MobiDB-lite"/>
    </source>
</evidence>
<feature type="compositionally biased region" description="Acidic residues" evidence="1">
    <location>
        <begin position="66"/>
        <end position="83"/>
    </location>
</feature>
<accession>A0AB34H0A9</accession>
<protein>
    <submittedName>
        <fullName evidence="2">Uncharacterized protein</fullName>
    </submittedName>
</protein>
<name>A0AB34H0A9_ESCRO</name>
<evidence type="ECO:0000313" key="3">
    <source>
        <dbReference type="Proteomes" id="UP001159641"/>
    </source>
</evidence>
<reference evidence="2 3" key="1">
    <citation type="submission" date="2022-11" db="EMBL/GenBank/DDBJ databases">
        <title>Whole genome sequence of Eschrichtius robustus ER-17-0199.</title>
        <authorList>
            <person name="Bruniche-Olsen A."/>
            <person name="Black A.N."/>
            <person name="Fields C.J."/>
            <person name="Walden K."/>
            <person name="Dewoody J.A."/>
        </authorList>
    </citation>
    <scope>NUCLEOTIDE SEQUENCE [LARGE SCALE GENOMIC DNA]</scope>
    <source>
        <strain evidence="2">ER-17-0199</strain>
        <tissue evidence="2">Blubber</tissue>
    </source>
</reference>
<feature type="region of interest" description="Disordered" evidence="1">
    <location>
        <begin position="41"/>
        <end position="97"/>
    </location>
</feature>
<evidence type="ECO:0000313" key="2">
    <source>
        <dbReference type="EMBL" id="KAJ8784315.1"/>
    </source>
</evidence>
<feature type="region of interest" description="Disordered" evidence="1">
    <location>
        <begin position="104"/>
        <end position="123"/>
    </location>
</feature>
<dbReference type="Proteomes" id="UP001159641">
    <property type="component" value="Unassembled WGS sequence"/>
</dbReference>
<feature type="compositionally biased region" description="Gly residues" evidence="1">
    <location>
        <begin position="203"/>
        <end position="219"/>
    </location>
</feature>
<feature type="region of interest" description="Disordered" evidence="1">
    <location>
        <begin position="164"/>
        <end position="228"/>
    </location>
</feature>
<sequence length="228" mass="24091">MWALRAAVRSGPWFSRVVRGCRAPRAAPLLPPCPVRALATFRGGLGGPEGRGPRADGRGSRTGGKEDEEEPEDAEEEDEEEEELLRRDPLLPAGTQRVCLVHPDVKWGPGKPQGTRGDQDCGRRLGGGVLRPKAVHKRVHTPFVAETVNPAESLSRLGPASMALGHQQPHCARPGRAGGTADTPGRSPPPDLSAVFRTQQEGGRTGAGTGPSHQGGPGWPGETDPTDE</sequence>
<organism evidence="2 3">
    <name type="scientific">Eschrichtius robustus</name>
    <name type="common">California gray whale</name>
    <name type="synonym">Eschrichtius gibbosus</name>
    <dbReference type="NCBI Taxonomy" id="9764"/>
    <lineage>
        <taxon>Eukaryota</taxon>
        <taxon>Metazoa</taxon>
        <taxon>Chordata</taxon>
        <taxon>Craniata</taxon>
        <taxon>Vertebrata</taxon>
        <taxon>Euteleostomi</taxon>
        <taxon>Mammalia</taxon>
        <taxon>Eutheria</taxon>
        <taxon>Laurasiatheria</taxon>
        <taxon>Artiodactyla</taxon>
        <taxon>Whippomorpha</taxon>
        <taxon>Cetacea</taxon>
        <taxon>Mysticeti</taxon>
        <taxon>Eschrichtiidae</taxon>
        <taxon>Eschrichtius</taxon>
    </lineage>
</organism>
<feature type="compositionally biased region" description="Basic and acidic residues" evidence="1">
    <location>
        <begin position="51"/>
        <end position="65"/>
    </location>
</feature>
<dbReference type="EMBL" id="JAIQCJ010002063">
    <property type="protein sequence ID" value="KAJ8784315.1"/>
    <property type="molecule type" value="Genomic_DNA"/>
</dbReference>
<dbReference type="AlphaFoldDB" id="A0AB34H0A9"/>